<dbReference type="AlphaFoldDB" id="A0CY89"/>
<accession>A0CY89</accession>
<evidence type="ECO:0000313" key="2">
    <source>
        <dbReference type="Proteomes" id="UP000000600"/>
    </source>
</evidence>
<dbReference type="Proteomes" id="UP000000600">
    <property type="component" value="Unassembled WGS sequence"/>
</dbReference>
<dbReference type="KEGG" id="ptm:GSPATT00039094001"/>
<dbReference type="RefSeq" id="XP_001443153.1">
    <property type="nucleotide sequence ID" value="XM_001443116.1"/>
</dbReference>
<dbReference type="HOGENOM" id="CLU_1839046_0_0_1"/>
<gene>
    <name evidence="1" type="ORF">GSPATT00039094001</name>
</gene>
<evidence type="ECO:0000313" key="1">
    <source>
        <dbReference type="EMBL" id="CAK75756.1"/>
    </source>
</evidence>
<protein>
    <recommendedName>
        <fullName evidence="3">Transmembrane protein</fullName>
    </recommendedName>
</protein>
<sequence>MSCLQRGYVFIFINKFCSFRRSNIFCPIIQYFSVINVYMLQLFQKVSYFFLYQMQPILFHQIQYLRQILIIQSKGCLLKHNFGVVLHNLIYEQLSSASLHFSCFYDIFYLDLQLCGHSIHCSKIDMFIDWMIQLNYSTNV</sequence>
<organism evidence="1 2">
    <name type="scientific">Paramecium tetraurelia</name>
    <dbReference type="NCBI Taxonomy" id="5888"/>
    <lineage>
        <taxon>Eukaryota</taxon>
        <taxon>Sar</taxon>
        <taxon>Alveolata</taxon>
        <taxon>Ciliophora</taxon>
        <taxon>Intramacronucleata</taxon>
        <taxon>Oligohymenophorea</taxon>
        <taxon>Peniculida</taxon>
        <taxon>Parameciidae</taxon>
        <taxon>Paramecium</taxon>
    </lineage>
</organism>
<dbReference type="EMBL" id="CT868218">
    <property type="protein sequence ID" value="CAK75756.1"/>
    <property type="molecule type" value="Genomic_DNA"/>
</dbReference>
<evidence type="ECO:0008006" key="3">
    <source>
        <dbReference type="Google" id="ProtNLM"/>
    </source>
</evidence>
<name>A0CY89_PARTE</name>
<dbReference type="InParanoid" id="A0CY89"/>
<keyword evidence="2" id="KW-1185">Reference proteome</keyword>
<dbReference type="GeneID" id="5028936"/>
<reference evidence="1 2" key="1">
    <citation type="journal article" date="2006" name="Nature">
        <title>Global trends of whole-genome duplications revealed by the ciliate Paramecium tetraurelia.</title>
        <authorList>
            <consortium name="Genoscope"/>
            <person name="Aury J.-M."/>
            <person name="Jaillon O."/>
            <person name="Duret L."/>
            <person name="Noel B."/>
            <person name="Jubin C."/>
            <person name="Porcel B.M."/>
            <person name="Segurens B."/>
            <person name="Daubin V."/>
            <person name="Anthouard V."/>
            <person name="Aiach N."/>
            <person name="Arnaiz O."/>
            <person name="Billaut A."/>
            <person name="Beisson J."/>
            <person name="Blanc I."/>
            <person name="Bouhouche K."/>
            <person name="Camara F."/>
            <person name="Duharcourt S."/>
            <person name="Guigo R."/>
            <person name="Gogendeau D."/>
            <person name="Katinka M."/>
            <person name="Keller A.-M."/>
            <person name="Kissmehl R."/>
            <person name="Klotz C."/>
            <person name="Koll F."/>
            <person name="Le Moue A."/>
            <person name="Lepere C."/>
            <person name="Malinsky S."/>
            <person name="Nowacki M."/>
            <person name="Nowak J.K."/>
            <person name="Plattner H."/>
            <person name="Poulain J."/>
            <person name="Ruiz F."/>
            <person name="Serrano V."/>
            <person name="Zagulski M."/>
            <person name="Dessen P."/>
            <person name="Betermier M."/>
            <person name="Weissenbach J."/>
            <person name="Scarpelli C."/>
            <person name="Schachter V."/>
            <person name="Sperling L."/>
            <person name="Meyer E."/>
            <person name="Cohen J."/>
            <person name="Wincker P."/>
        </authorList>
    </citation>
    <scope>NUCLEOTIDE SEQUENCE [LARGE SCALE GENOMIC DNA]</scope>
    <source>
        <strain evidence="1 2">Stock d4-2</strain>
    </source>
</reference>
<proteinExistence type="predicted"/>